<evidence type="ECO:0000313" key="3">
    <source>
        <dbReference type="Proteomes" id="UP000185639"/>
    </source>
</evidence>
<name>A0A1N7PSC6_9GAMM</name>
<dbReference type="InterPro" id="IPR019533">
    <property type="entry name" value="Peptidase_S26"/>
</dbReference>
<dbReference type="GO" id="GO:0006465">
    <property type="term" value="P:signal peptide processing"/>
    <property type="evidence" value="ECO:0007669"/>
    <property type="project" value="InterPro"/>
</dbReference>
<gene>
    <name evidence="2" type="ORF">SAMN05421686_11140</name>
</gene>
<dbReference type="SUPFAM" id="SSF51306">
    <property type="entry name" value="LexA/Signal peptidase"/>
    <property type="match status" value="1"/>
</dbReference>
<dbReference type="AlphaFoldDB" id="A0A1N7PSC6"/>
<dbReference type="Gene3D" id="2.10.109.10">
    <property type="entry name" value="Umud Fragment, subunit A"/>
    <property type="match status" value="1"/>
</dbReference>
<evidence type="ECO:0000259" key="1">
    <source>
        <dbReference type="Pfam" id="PF10502"/>
    </source>
</evidence>
<dbReference type="STRING" id="484498.SAMN05421686_11140"/>
<dbReference type="Proteomes" id="UP000185639">
    <property type="component" value="Unassembled WGS sequence"/>
</dbReference>
<dbReference type="GO" id="GO:0004252">
    <property type="term" value="F:serine-type endopeptidase activity"/>
    <property type="evidence" value="ECO:0007669"/>
    <property type="project" value="InterPro"/>
</dbReference>
<proteinExistence type="predicted"/>
<dbReference type="InterPro" id="IPR036286">
    <property type="entry name" value="LexA/Signal_pep-like_sf"/>
</dbReference>
<dbReference type="Pfam" id="PF10502">
    <property type="entry name" value="Peptidase_S26"/>
    <property type="match status" value="1"/>
</dbReference>
<evidence type="ECO:0000313" key="2">
    <source>
        <dbReference type="EMBL" id="SIT13563.1"/>
    </source>
</evidence>
<organism evidence="2 3">
    <name type="scientific">Thalassolituus maritimus</name>
    <dbReference type="NCBI Taxonomy" id="484498"/>
    <lineage>
        <taxon>Bacteria</taxon>
        <taxon>Pseudomonadati</taxon>
        <taxon>Pseudomonadota</taxon>
        <taxon>Gammaproteobacteria</taxon>
        <taxon>Oceanospirillales</taxon>
        <taxon>Oceanospirillaceae</taxon>
        <taxon>Thalassolituus</taxon>
    </lineage>
</organism>
<dbReference type="OrthoDB" id="5360818at2"/>
<accession>A0A1N7PSC6</accession>
<reference evidence="3" key="1">
    <citation type="submission" date="2017-01" db="EMBL/GenBank/DDBJ databases">
        <authorList>
            <person name="Varghese N."/>
            <person name="Submissions S."/>
        </authorList>
    </citation>
    <scope>NUCLEOTIDE SEQUENCE [LARGE SCALE GENOMIC DNA]</scope>
    <source>
        <strain evidence="3">DSM 24913</strain>
    </source>
</reference>
<dbReference type="RefSeq" id="WP_076517557.1">
    <property type="nucleotide sequence ID" value="NZ_FTOH01000011.1"/>
</dbReference>
<dbReference type="EMBL" id="FTOH01000011">
    <property type="protein sequence ID" value="SIT13563.1"/>
    <property type="molecule type" value="Genomic_DNA"/>
</dbReference>
<sequence length="184" mass="19974">MTLRTTVYSRSRRLACVTVPVLMAAGLVALVWAAFTPLKARVVYNASDSVPIGWYHITPLGTDVNTIPVDSIVLVNLPDDIAALADQRGYLPLDVPLLKRVGAVAPQNVCIEGGRARIDGVTVAHVLLIDAQTRPLPSWTQCRQLVEGELFLLSTTNPASFDSRYFGPIDRANVIGVAQRLDLE</sequence>
<feature type="domain" description="Peptidase S26" evidence="1">
    <location>
        <begin position="20"/>
        <end position="179"/>
    </location>
</feature>
<protein>
    <submittedName>
        <fullName evidence="2">Conjugative transfer signal peptidase TraF</fullName>
    </submittedName>
</protein>
<keyword evidence="3" id="KW-1185">Reference proteome</keyword>